<protein>
    <submittedName>
        <fullName evidence="3">3-(3-hydroxy-phenyl)propionate hydroxylase</fullName>
    </submittedName>
</protein>
<name>A0A366HJF8_9BURK</name>
<dbReference type="PANTHER" id="PTHR43476:SF3">
    <property type="entry name" value="FAD-BINDING MONOOXYGENASE"/>
    <property type="match status" value="1"/>
</dbReference>
<keyword evidence="4" id="KW-1185">Reference proteome</keyword>
<dbReference type="EMBL" id="QNRQ01000001">
    <property type="protein sequence ID" value="RBP43089.1"/>
    <property type="molecule type" value="Genomic_DNA"/>
</dbReference>
<evidence type="ECO:0000313" key="3">
    <source>
        <dbReference type="EMBL" id="RBP43089.1"/>
    </source>
</evidence>
<reference evidence="3 4" key="1">
    <citation type="submission" date="2018-06" db="EMBL/GenBank/DDBJ databases">
        <title>Genomic Encyclopedia of Type Strains, Phase IV (KMG-IV): sequencing the most valuable type-strain genomes for metagenomic binning, comparative biology and taxonomic classification.</title>
        <authorList>
            <person name="Goeker M."/>
        </authorList>
    </citation>
    <scope>NUCLEOTIDE SEQUENCE [LARGE SCALE GENOMIC DNA]</scope>
    <source>
        <strain evidence="3 4">DSM 25520</strain>
    </source>
</reference>
<gene>
    <name evidence="3" type="ORF">DFR37_101214</name>
</gene>
<comment type="caution">
    <text evidence="3">The sequence shown here is derived from an EMBL/GenBank/DDBJ whole genome shotgun (WGS) entry which is preliminary data.</text>
</comment>
<dbReference type="Proteomes" id="UP000253628">
    <property type="component" value="Unassembled WGS sequence"/>
</dbReference>
<sequence length="507" mass="56303">MQVDVAIIGLGPVGGILASLLGKLGLSVAVFEREASYYALPRAVHYDGESMRVFQAIDIAQEMTALSILTPGMKYVNAQGQLLVDWPRPAEVGSQNWHSSYRFHQPDLEKTLAQALPRWPNIQRHYRCDVFALDEAQDGVTVRYEDLSNGKLNTLGAKYVVGCDGARSIVRRFIGSEMQDLGLHERWLVFDVLLKKPWSVLGDYTVQFCDPSRPATYVRGVGNRRRWEIMLLPEDNAAEIVHPDKIWSLLEKWITPRDADLERGVVYTFHSVLAKQWRKGRLLLAGDSAHQTPPFLGQGLCAGIRDAANLAWKLHAVVRGQLNDTILDTYQEERHPHVAEYIKQAVQMGNLIQARDAEAVAERDRQLSERPRHMKNLSPVLGRSALNDAKNYAGTLSHQPKLDADRLMDDIAGLDFAILSLPGAFAPADIQALCNAAPVPVVALQANTPQARAWLESIGTQAAVIRPDRYLLGLANDLLELESVLHKLQALQSRRTEQAGHAAASHA</sequence>
<accession>A0A366HJF8</accession>
<dbReference type="GO" id="GO:0019622">
    <property type="term" value="P:3-(3-hydroxy)phenylpropionate catabolic process"/>
    <property type="evidence" value="ECO:0007669"/>
    <property type="project" value="TreeGrafter"/>
</dbReference>
<dbReference type="PANTHER" id="PTHR43476">
    <property type="entry name" value="3-(3-HYDROXY-PHENYL)PROPIONATE/3-HYDROXYCINNAMIC ACID HYDROXYLASE"/>
    <property type="match status" value="1"/>
</dbReference>
<dbReference type="InterPro" id="IPR050631">
    <property type="entry name" value="PheA/TfdB_FAD_monoxygenase"/>
</dbReference>
<keyword evidence="1" id="KW-0560">Oxidoreductase</keyword>
<dbReference type="PRINTS" id="PR00420">
    <property type="entry name" value="RNGMNOXGNASE"/>
</dbReference>
<dbReference type="Gene3D" id="3.50.50.60">
    <property type="entry name" value="FAD/NAD(P)-binding domain"/>
    <property type="match status" value="1"/>
</dbReference>
<dbReference type="OrthoDB" id="3443359at2"/>
<dbReference type="InterPro" id="IPR002938">
    <property type="entry name" value="FAD-bd"/>
</dbReference>
<dbReference type="Pfam" id="PF01494">
    <property type="entry name" value="FAD_binding_3"/>
    <property type="match status" value="1"/>
</dbReference>
<dbReference type="GO" id="GO:0071949">
    <property type="term" value="F:FAD binding"/>
    <property type="evidence" value="ECO:0007669"/>
    <property type="project" value="InterPro"/>
</dbReference>
<dbReference type="SUPFAM" id="SSF51905">
    <property type="entry name" value="FAD/NAD(P)-binding domain"/>
    <property type="match status" value="1"/>
</dbReference>
<organism evidence="3 4">
    <name type="scientific">Eoetvoesiella caeni</name>
    <dbReference type="NCBI Taxonomy" id="645616"/>
    <lineage>
        <taxon>Bacteria</taxon>
        <taxon>Pseudomonadati</taxon>
        <taxon>Pseudomonadota</taxon>
        <taxon>Betaproteobacteria</taxon>
        <taxon>Burkholderiales</taxon>
        <taxon>Alcaligenaceae</taxon>
        <taxon>Eoetvoesiella</taxon>
    </lineage>
</organism>
<dbReference type="InterPro" id="IPR036188">
    <property type="entry name" value="FAD/NAD-bd_sf"/>
</dbReference>
<dbReference type="Gene3D" id="3.30.70.2450">
    <property type="match status" value="1"/>
</dbReference>
<dbReference type="GO" id="GO:0008688">
    <property type="term" value="F:3-(3-hydroxyphenyl)propionate hydroxylase activity"/>
    <property type="evidence" value="ECO:0007669"/>
    <property type="project" value="TreeGrafter"/>
</dbReference>
<dbReference type="AlphaFoldDB" id="A0A366HJF8"/>
<dbReference type="RefSeq" id="WP_113931397.1">
    <property type="nucleotide sequence ID" value="NZ_JACCEU010000001.1"/>
</dbReference>
<evidence type="ECO:0000259" key="2">
    <source>
        <dbReference type="Pfam" id="PF01494"/>
    </source>
</evidence>
<dbReference type="NCBIfam" id="NF004829">
    <property type="entry name" value="PRK06183.1-3"/>
    <property type="match status" value="1"/>
</dbReference>
<evidence type="ECO:0000256" key="1">
    <source>
        <dbReference type="ARBA" id="ARBA00023002"/>
    </source>
</evidence>
<feature type="domain" description="FAD-binding" evidence="2">
    <location>
        <begin position="3"/>
        <end position="344"/>
    </location>
</feature>
<evidence type="ECO:0000313" key="4">
    <source>
        <dbReference type="Proteomes" id="UP000253628"/>
    </source>
</evidence>
<proteinExistence type="predicted"/>